<gene>
    <name evidence="2" type="ORF">HRI_000929200</name>
</gene>
<dbReference type="InterPro" id="IPR004147">
    <property type="entry name" value="ABC1_dom"/>
</dbReference>
<dbReference type="SUPFAM" id="SSF56112">
    <property type="entry name" value="Protein kinase-like (PK-like)"/>
    <property type="match status" value="1"/>
</dbReference>
<feature type="domain" description="ABC1 atypical kinase-like" evidence="1">
    <location>
        <begin position="1"/>
        <end position="56"/>
    </location>
</feature>
<dbReference type="GO" id="GO:0055088">
    <property type="term" value="P:lipid homeostasis"/>
    <property type="evidence" value="ECO:0007669"/>
    <property type="project" value="TreeGrafter"/>
</dbReference>
<evidence type="ECO:0000259" key="1">
    <source>
        <dbReference type="Pfam" id="PF03109"/>
    </source>
</evidence>
<evidence type="ECO:0000313" key="2">
    <source>
        <dbReference type="EMBL" id="GMI72599.1"/>
    </source>
</evidence>
<reference evidence="2" key="1">
    <citation type="submission" date="2023-05" db="EMBL/GenBank/DDBJ databases">
        <title>Genome and transcriptome analyses reveal genes involved in the formation of fine ridges on petal epidermal cells in Hibiscus trionum.</title>
        <authorList>
            <person name="Koshimizu S."/>
            <person name="Masuda S."/>
            <person name="Ishii T."/>
            <person name="Shirasu K."/>
            <person name="Hoshino A."/>
            <person name="Arita M."/>
        </authorList>
    </citation>
    <scope>NUCLEOTIDE SEQUENCE</scope>
    <source>
        <strain evidence="2">Hamamatsu line</strain>
    </source>
</reference>
<protein>
    <submittedName>
        <fullName evidence="2">ABC2 homolog 9</fullName>
    </submittedName>
</protein>
<dbReference type="PANTHER" id="PTHR43173:SF19">
    <property type="entry name" value="AARF DOMAIN-CONTAINING PROTEIN KINASE 1"/>
    <property type="match status" value="1"/>
</dbReference>
<name>A0A9W7H7V2_HIBTR</name>
<evidence type="ECO:0000313" key="3">
    <source>
        <dbReference type="Proteomes" id="UP001165190"/>
    </source>
</evidence>
<organism evidence="2 3">
    <name type="scientific">Hibiscus trionum</name>
    <name type="common">Flower of an hour</name>
    <dbReference type="NCBI Taxonomy" id="183268"/>
    <lineage>
        <taxon>Eukaryota</taxon>
        <taxon>Viridiplantae</taxon>
        <taxon>Streptophyta</taxon>
        <taxon>Embryophyta</taxon>
        <taxon>Tracheophyta</taxon>
        <taxon>Spermatophyta</taxon>
        <taxon>Magnoliopsida</taxon>
        <taxon>eudicotyledons</taxon>
        <taxon>Gunneridae</taxon>
        <taxon>Pentapetalae</taxon>
        <taxon>rosids</taxon>
        <taxon>malvids</taxon>
        <taxon>Malvales</taxon>
        <taxon>Malvaceae</taxon>
        <taxon>Malvoideae</taxon>
        <taxon>Hibiscus</taxon>
    </lineage>
</organism>
<keyword evidence="3" id="KW-1185">Reference proteome</keyword>
<dbReference type="EMBL" id="BSYR01000010">
    <property type="protein sequence ID" value="GMI72599.1"/>
    <property type="molecule type" value="Genomic_DNA"/>
</dbReference>
<dbReference type="GO" id="GO:0007005">
    <property type="term" value="P:mitochondrion organization"/>
    <property type="evidence" value="ECO:0007669"/>
    <property type="project" value="TreeGrafter"/>
</dbReference>
<dbReference type="InterPro" id="IPR011009">
    <property type="entry name" value="Kinase-like_dom_sf"/>
</dbReference>
<accession>A0A9W7H7V2</accession>
<dbReference type="OrthoDB" id="427480at2759"/>
<dbReference type="GO" id="GO:0005743">
    <property type="term" value="C:mitochondrial inner membrane"/>
    <property type="evidence" value="ECO:0007669"/>
    <property type="project" value="TreeGrafter"/>
</dbReference>
<dbReference type="AlphaFoldDB" id="A0A9W7H7V2"/>
<dbReference type="PANTHER" id="PTHR43173">
    <property type="entry name" value="ABC1 FAMILY PROTEIN"/>
    <property type="match status" value="1"/>
</dbReference>
<dbReference type="InterPro" id="IPR051130">
    <property type="entry name" value="Mito_struct-func_regulator"/>
</dbReference>
<proteinExistence type="predicted"/>
<sequence>MEFVDGAQVNDVITIQRLGIQPSEISRLVSQTFAEMTFKHGFVHYDLHAANLLVRPLPSGKRSIFGEGFFLC</sequence>
<comment type="caution">
    <text evidence="2">The sequence shown here is derived from an EMBL/GenBank/DDBJ whole genome shotgun (WGS) entry which is preliminary data.</text>
</comment>
<dbReference type="Proteomes" id="UP001165190">
    <property type="component" value="Unassembled WGS sequence"/>
</dbReference>
<dbReference type="Pfam" id="PF03109">
    <property type="entry name" value="ABC1"/>
    <property type="match status" value="1"/>
</dbReference>